<accession>A0ABW9G357</accession>
<evidence type="ECO:0000313" key="2">
    <source>
        <dbReference type="EMBL" id="MFM2484095.1"/>
    </source>
</evidence>
<keyword evidence="1" id="KW-0812">Transmembrane</keyword>
<dbReference type="EMBL" id="JBEQCT010000001">
    <property type="protein sequence ID" value="MFM2484095.1"/>
    <property type="molecule type" value="Genomic_DNA"/>
</dbReference>
<keyword evidence="1" id="KW-1133">Transmembrane helix</keyword>
<dbReference type="Proteomes" id="UP001629953">
    <property type="component" value="Unassembled WGS sequence"/>
</dbReference>
<feature type="transmembrane region" description="Helical" evidence="1">
    <location>
        <begin position="35"/>
        <end position="52"/>
    </location>
</feature>
<gene>
    <name evidence="2" type="ORF">ABUE30_03285</name>
</gene>
<keyword evidence="3" id="KW-1185">Reference proteome</keyword>
<sequence length="55" mass="6008">MNRLLLSATATLFAGQALGHSQQPLATLQMSGFKALSAVIVAGLICYTIRYFRRH</sequence>
<proteinExistence type="predicted"/>
<comment type="caution">
    <text evidence="2">The sequence shown here is derived from an EMBL/GenBank/DDBJ whole genome shotgun (WGS) entry which is preliminary data.</text>
</comment>
<evidence type="ECO:0000256" key="1">
    <source>
        <dbReference type="SAM" id="Phobius"/>
    </source>
</evidence>
<keyword evidence="1" id="KW-0472">Membrane</keyword>
<evidence type="ECO:0000313" key="3">
    <source>
        <dbReference type="Proteomes" id="UP001629953"/>
    </source>
</evidence>
<organism evidence="2 3">
    <name type="scientific">Celerinatantimonas yamalensis</name>
    <dbReference type="NCBI Taxonomy" id="559956"/>
    <lineage>
        <taxon>Bacteria</taxon>
        <taxon>Pseudomonadati</taxon>
        <taxon>Pseudomonadota</taxon>
        <taxon>Gammaproteobacteria</taxon>
        <taxon>Celerinatantimonadaceae</taxon>
        <taxon>Celerinatantimonas</taxon>
    </lineage>
</organism>
<dbReference type="RefSeq" id="WP_408622234.1">
    <property type="nucleotide sequence ID" value="NZ_JBEQCT010000001.1"/>
</dbReference>
<name>A0ABW9G357_9GAMM</name>
<protein>
    <submittedName>
        <fullName evidence="2">Uncharacterized protein</fullName>
    </submittedName>
</protein>
<reference evidence="2 3" key="1">
    <citation type="journal article" date="2013" name="Int. J. Syst. Evol. Microbiol.">
        <title>Celerinatantimonas yamalensis sp. nov., a cold-adapted diazotrophic bacterium from a cold permafrost brine.</title>
        <authorList>
            <person name="Shcherbakova V."/>
            <person name="Chuvilskaya N."/>
            <person name="Rivkina E."/>
            <person name="Demidov N."/>
            <person name="Uchaeva V."/>
            <person name="Suetin S."/>
            <person name="Suzina N."/>
            <person name="Gilichinsky D."/>
        </authorList>
    </citation>
    <scope>NUCLEOTIDE SEQUENCE [LARGE SCALE GENOMIC DNA]</scope>
    <source>
        <strain evidence="2 3">C7</strain>
    </source>
</reference>